<dbReference type="GO" id="GO:0003677">
    <property type="term" value="F:DNA binding"/>
    <property type="evidence" value="ECO:0007669"/>
    <property type="project" value="InterPro"/>
</dbReference>
<dbReference type="AlphaFoldDB" id="A0A3D0W953"/>
<sequence>MFRTAEDRSPPPCGNHLLASLFAPSLASLRPHLIRQRIEQGGVIESGAAGTDVVHFPETAVFCLRACVPGGKQQGFGLIGREGALNWGLVAGVPVPGSQEAVAVSAGTMLAIDGRVLRDLCLIDPSLTMRLVGFAFQFACQLGATLRSGMCDPVDVRLSRWLLLWHDRVDDGELMLTHDLLAGMLGVRRATVTDALHVLEGERLITSTRGRIVVRSRSLLEAHAGIAYAVTDRVWPGRGGAT</sequence>
<gene>
    <name evidence="2" type="ORF">DEP91_03685</name>
</gene>
<dbReference type="GO" id="GO:0006355">
    <property type="term" value="P:regulation of DNA-templated transcription"/>
    <property type="evidence" value="ECO:0007669"/>
    <property type="project" value="InterPro"/>
</dbReference>
<evidence type="ECO:0000313" key="2">
    <source>
        <dbReference type="EMBL" id="HCB75261.1"/>
    </source>
</evidence>
<evidence type="ECO:0000259" key="1">
    <source>
        <dbReference type="Pfam" id="PF13545"/>
    </source>
</evidence>
<dbReference type="SUPFAM" id="SSF46785">
    <property type="entry name" value="Winged helix' DNA-binding domain"/>
    <property type="match status" value="1"/>
</dbReference>
<dbReference type="Proteomes" id="UP000262699">
    <property type="component" value="Unassembled WGS sequence"/>
</dbReference>
<accession>A0A3D0W953</accession>
<dbReference type="InterPro" id="IPR036390">
    <property type="entry name" value="WH_DNA-bd_sf"/>
</dbReference>
<protein>
    <recommendedName>
        <fullName evidence="1">HTH crp-type domain-containing protein</fullName>
    </recommendedName>
</protein>
<proteinExistence type="predicted"/>
<feature type="domain" description="HTH crp-type" evidence="1">
    <location>
        <begin position="157"/>
        <end position="222"/>
    </location>
</feature>
<name>A0A3D0W953_9SPHN</name>
<reference evidence="2 3" key="1">
    <citation type="journal article" date="2018" name="Nat. Biotechnol.">
        <title>A standardized bacterial taxonomy based on genome phylogeny substantially revises the tree of life.</title>
        <authorList>
            <person name="Parks D.H."/>
            <person name="Chuvochina M."/>
            <person name="Waite D.W."/>
            <person name="Rinke C."/>
            <person name="Skarshewski A."/>
            <person name="Chaumeil P.A."/>
            <person name="Hugenholtz P."/>
        </authorList>
    </citation>
    <scope>NUCLEOTIDE SEQUENCE [LARGE SCALE GENOMIC DNA]</scope>
    <source>
        <strain evidence="2">UBA9015</strain>
    </source>
</reference>
<comment type="caution">
    <text evidence="2">The sequence shown here is derived from an EMBL/GenBank/DDBJ whole genome shotgun (WGS) entry which is preliminary data.</text>
</comment>
<dbReference type="InterPro" id="IPR014710">
    <property type="entry name" value="RmlC-like_jellyroll"/>
</dbReference>
<organism evidence="2 3">
    <name type="scientific">Sphingomonas bacterium</name>
    <dbReference type="NCBI Taxonomy" id="1895847"/>
    <lineage>
        <taxon>Bacteria</taxon>
        <taxon>Pseudomonadati</taxon>
        <taxon>Pseudomonadota</taxon>
        <taxon>Alphaproteobacteria</taxon>
        <taxon>Sphingomonadales</taxon>
        <taxon>Sphingomonadaceae</taxon>
        <taxon>Sphingomonas</taxon>
    </lineage>
</organism>
<dbReference type="Pfam" id="PF13545">
    <property type="entry name" value="HTH_Crp_2"/>
    <property type="match status" value="1"/>
</dbReference>
<evidence type="ECO:0000313" key="3">
    <source>
        <dbReference type="Proteomes" id="UP000262699"/>
    </source>
</evidence>
<dbReference type="Gene3D" id="2.60.120.10">
    <property type="entry name" value="Jelly Rolls"/>
    <property type="match status" value="1"/>
</dbReference>
<dbReference type="InterPro" id="IPR012318">
    <property type="entry name" value="HTH_CRP"/>
</dbReference>
<dbReference type="EMBL" id="DOYJ01000107">
    <property type="protein sequence ID" value="HCB75261.1"/>
    <property type="molecule type" value="Genomic_DNA"/>
</dbReference>